<reference evidence="2 3" key="1">
    <citation type="submission" date="2016-04" db="EMBL/GenBank/DDBJ databases">
        <title>A degradative enzymes factory behind the ericoid mycorrhizal symbiosis.</title>
        <authorList>
            <consortium name="DOE Joint Genome Institute"/>
            <person name="Martino E."/>
            <person name="Morin E."/>
            <person name="Grelet G."/>
            <person name="Kuo A."/>
            <person name="Kohler A."/>
            <person name="Daghino S."/>
            <person name="Barry K."/>
            <person name="Choi C."/>
            <person name="Cichocki N."/>
            <person name="Clum A."/>
            <person name="Copeland A."/>
            <person name="Hainaut M."/>
            <person name="Haridas S."/>
            <person name="Labutti K."/>
            <person name="Lindquist E."/>
            <person name="Lipzen A."/>
            <person name="Khouja H.-R."/>
            <person name="Murat C."/>
            <person name="Ohm R."/>
            <person name="Olson A."/>
            <person name="Spatafora J."/>
            <person name="Veneault-Fourrey C."/>
            <person name="Henrissat B."/>
            <person name="Grigoriev I."/>
            <person name="Martin F."/>
            <person name="Perotto S."/>
        </authorList>
    </citation>
    <scope>NUCLEOTIDE SEQUENCE [LARGE SCALE GENOMIC DNA]</scope>
    <source>
        <strain evidence="2 3">F</strain>
    </source>
</reference>
<feature type="non-terminal residue" evidence="2">
    <location>
        <position position="211"/>
    </location>
</feature>
<dbReference type="STRING" id="1149755.A0A2J6RW12"/>
<feature type="compositionally biased region" description="Low complexity" evidence="1">
    <location>
        <begin position="42"/>
        <end position="57"/>
    </location>
</feature>
<dbReference type="OrthoDB" id="3521097at2759"/>
<name>A0A2J6RW12_HYAVF</name>
<feature type="region of interest" description="Disordered" evidence="1">
    <location>
        <begin position="34"/>
        <end position="99"/>
    </location>
</feature>
<gene>
    <name evidence="2" type="ORF">L207DRAFT_457201</name>
</gene>
<organism evidence="2 3">
    <name type="scientific">Hyaloscypha variabilis (strain UAMH 11265 / GT02V1 / F)</name>
    <name type="common">Meliniomyces variabilis</name>
    <dbReference type="NCBI Taxonomy" id="1149755"/>
    <lineage>
        <taxon>Eukaryota</taxon>
        <taxon>Fungi</taxon>
        <taxon>Dikarya</taxon>
        <taxon>Ascomycota</taxon>
        <taxon>Pezizomycotina</taxon>
        <taxon>Leotiomycetes</taxon>
        <taxon>Helotiales</taxon>
        <taxon>Hyaloscyphaceae</taxon>
        <taxon>Hyaloscypha</taxon>
        <taxon>Hyaloscypha variabilis</taxon>
    </lineage>
</organism>
<evidence type="ECO:0008006" key="4">
    <source>
        <dbReference type="Google" id="ProtNLM"/>
    </source>
</evidence>
<evidence type="ECO:0000313" key="2">
    <source>
        <dbReference type="EMBL" id="PMD42711.1"/>
    </source>
</evidence>
<feature type="compositionally biased region" description="Basic residues" evidence="1">
    <location>
        <begin position="63"/>
        <end position="73"/>
    </location>
</feature>
<evidence type="ECO:0000313" key="3">
    <source>
        <dbReference type="Proteomes" id="UP000235786"/>
    </source>
</evidence>
<dbReference type="PANTHER" id="PTHR38166">
    <property type="entry name" value="C2H2-TYPE DOMAIN-CONTAINING PROTEIN-RELATED"/>
    <property type="match status" value="1"/>
</dbReference>
<dbReference type="EMBL" id="KZ613943">
    <property type="protein sequence ID" value="PMD42711.1"/>
    <property type="molecule type" value="Genomic_DNA"/>
</dbReference>
<proteinExistence type="predicted"/>
<evidence type="ECO:0000256" key="1">
    <source>
        <dbReference type="SAM" id="MobiDB-lite"/>
    </source>
</evidence>
<keyword evidence="3" id="KW-1185">Reference proteome</keyword>
<protein>
    <recommendedName>
        <fullName evidence="4">C2H2-type domain-containing protein</fullName>
    </recommendedName>
</protein>
<accession>A0A2J6RW12</accession>
<sequence length="211" mass="23958">MSDCSESTPKLEIDHPFMLIRSTVVREGLLAFLTSQQRRPEGAASSVGTTSTSTAASRDSGKKPSRKRIRKRRTASEGSKESGEDDGAPEKRRRASKRTTGNQLSFACPFAKKDPLKYRCCYSYTLNRVRDVKQHLSRHHQLPIYCPRCMVIFETEDERDEHQRSIVCSVQDSVRHDGLTRAQKAQLSERVSSTMTVEDQWFAIFDILFPG</sequence>
<dbReference type="AlphaFoldDB" id="A0A2J6RW12"/>
<dbReference type="PANTHER" id="PTHR38166:SF1">
    <property type="entry name" value="C2H2-TYPE DOMAIN-CONTAINING PROTEIN"/>
    <property type="match status" value="1"/>
</dbReference>
<dbReference type="Proteomes" id="UP000235786">
    <property type="component" value="Unassembled WGS sequence"/>
</dbReference>